<evidence type="ECO:0000313" key="3">
    <source>
        <dbReference type="EMBL" id="WPY01093.1"/>
    </source>
</evidence>
<comment type="similarity">
    <text evidence="1">Belongs to the LacAB/RpiB family.</text>
</comment>
<dbReference type="GO" id="GO:0016853">
    <property type="term" value="F:isomerase activity"/>
    <property type="evidence" value="ECO:0007669"/>
    <property type="project" value="UniProtKB-KW"/>
</dbReference>
<name>A0ABZ0UTW5_9RICK</name>
<dbReference type="InterPro" id="IPR004785">
    <property type="entry name" value="RpiB"/>
</dbReference>
<dbReference type="RefSeq" id="WP_323737898.1">
    <property type="nucleotide sequence ID" value="NZ_CP112932.1"/>
</dbReference>
<gene>
    <name evidence="3" type="ORF">Trichorick_00991</name>
</gene>
<proteinExistence type="inferred from homology"/>
<dbReference type="PANTHER" id="PTHR30345:SF0">
    <property type="entry name" value="DNA DAMAGE-REPAIR_TOLERATION PROTEIN DRT102"/>
    <property type="match status" value="1"/>
</dbReference>
<evidence type="ECO:0000313" key="4">
    <source>
        <dbReference type="Proteomes" id="UP001326613"/>
    </source>
</evidence>
<dbReference type="NCBIfam" id="TIGR00689">
    <property type="entry name" value="rpiB_lacA_lacB"/>
    <property type="match status" value="1"/>
</dbReference>
<dbReference type="NCBIfam" id="TIGR01120">
    <property type="entry name" value="rpiB"/>
    <property type="match status" value="1"/>
</dbReference>
<keyword evidence="2 3" id="KW-0413">Isomerase</keyword>
<evidence type="ECO:0000256" key="2">
    <source>
        <dbReference type="ARBA" id="ARBA00023235"/>
    </source>
</evidence>
<sequence>MKLYNIVIASDHSGYTLKDKIVHHLTNQNISVNDLGTHNTDTVDYPIYAKKVVTCILEDTASLGILICGTGIGMSITANRSSGIRAALCVNLFMSERARSHNDANILILGAKITDEQLALEMVDKFLSTKFEGGRHSVRVSQIG</sequence>
<dbReference type="NCBIfam" id="NF004051">
    <property type="entry name" value="PRK05571.1"/>
    <property type="match status" value="1"/>
</dbReference>
<keyword evidence="4" id="KW-1185">Reference proteome</keyword>
<dbReference type="Gene3D" id="3.40.1400.10">
    <property type="entry name" value="Sugar-phosphate isomerase, RpiB/LacA/LacB"/>
    <property type="match status" value="1"/>
</dbReference>
<dbReference type="InterPro" id="IPR036569">
    <property type="entry name" value="RpiB_LacA_LacB_sf"/>
</dbReference>
<dbReference type="PANTHER" id="PTHR30345">
    <property type="entry name" value="RIBOSE-5-PHOSPHATE ISOMERASE B"/>
    <property type="match status" value="1"/>
</dbReference>
<evidence type="ECO:0000256" key="1">
    <source>
        <dbReference type="ARBA" id="ARBA00008754"/>
    </source>
</evidence>
<dbReference type="SUPFAM" id="SSF89623">
    <property type="entry name" value="Ribose/Galactose isomerase RpiB/AlsB"/>
    <property type="match status" value="1"/>
</dbReference>
<organism evidence="3 4">
    <name type="scientific">Candidatus Trichorickettsia mobilis</name>
    <dbReference type="NCBI Taxonomy" id="1346319"/>
    <lineage>
        <taxon>Bacteria</taxon>
        <taxon>Pseudomonadati</taxon>
        <taxon>Pseudomonadota</taxon>
        <taxon>Alphaproteobacteria</taxon>
        <taxon>Rickettsiales</taxon>
        <taxon>Rickettsiaceae</taxon>
        <taxon>Rickettsieae</taxon>
        <taxon>Candidatus Trichorickettsia</taxon>
    </lineage>
</organism>
<reference evidence="3 4" key="1">
    <citation type="submission" date="2022-10" db="EMBL/GenBank/DDBJ databases">
        <title>Host association and intracellularity evolved multiple times independently in the Rickettsiales.</title>
        <authorList>
            <person name="Castelli M."/>
            <person name="Nardi T."/>
            <person name="Gammuto L."/>
            <person name="Bellinzona G."/>
            <person name="Sabaneyeva E."/>
            <person name="Potekhin A."/>
            <person name="Serra V."/>
            <person name="Petroni G."/>
            <person name="Sassera D."/>
        </authorList>
    </citation>
    <scope>NUCLEOTIDE SEQUENCE [LARGE SCALE GENOMIC DNA]</scope>
    <source>
        <strain evidence="3 4">Kr 154-4</strain>
    </source>
</reference>
<dbReference type="EMBL" id="CP112932">
    <property type="protein sequence ID" value="WPY01093.1"/>
    <property type="molecule type" value="Genomic_DNA"/>
</dbReference>
<dbReference type="Proteomes" id="UP001326613">
    <property type="component" value="Chromosome"/>
</dbReference>
<accession>A0ABZ0UTW5</accession>
<protein>
    <submittedName>
        <fullName evidence="3">Ribose-5-phosphate isomerase B</fullName>
    </submittedName>
</protein>
<dbReference type="Pfam" id="PF02502">
    <property type="entry name" value="LacAB_rpiB"/>
    <property type="match status" value="1"/>
</dbReference>
<dbReference type="PIRSF" id="PIRSF005384">
    <property type="entry name" value="RpiB_LacA_B"/>
    <property type="match status" value="1"/>
</dbReference>
<dbReference type="InterPro" id="IPR003500">
    <property type="entry name" value="RpiB_LacA_LacB"/>
</dbReference>